<sequence>MRRVLSTRRHLRTNPLKQNFIYPEYRKVFIMKATLFLAGMASTGLAMPATEHWGEKELLKVDIPTDTIKMEDLRAAKLKAWEEMRANGEFDDGRYHAQAMTKCEGGKAGDYACMNMDLMHFLPHADMGSKSKAGNDVWGWTSKDGREFGAFCQTDGTAFVEVLKDGKMAYLGRLPTQTSNSNWRDAKLIGDHMYIGSEAGNHGMQIFDMKKLLELKPDKPKVFDIKADIKHFSGFGSSHNIVANPDTHMIYAVGTARGEKCKGGLWMVDVKDPNSPKDAGCVGEDGYTHDAECVIYKGPHKEYQGREICFNYNEKKLSIFDVTDRGKPKMLSRIAYEGVAYTHQGWIIDKEQRFLALDDEQDEMGSKGPAKDQKTVTYIADVTDLTKPKFTGVYKSPQKAIDHNLYVIDGIAYEANYGSGLRVVDMNSVTKDSSGGSFKEIAYFDVRPEDDKAGGKASFNGAWSVYPYFKSGHILINSIERGGFSVKMTTK</sequence>
<dbReference type="AlphaFoldDB" id="A0A0A1SRI5"/>
<dbReference type="InterPro" id="IPR027589">
    <property type="entry name" value="Choice_anch_B"/>
</dbReference>
<dbReference type="HOGENOM" id="CLU_031217_0_0_1"/>
<evidence type="ECO:0008006" key="3">
    <source>
        <dbReference type="Google" id="ProtNLM"/>
    </source>
</evidence>
<dbReference type="EMBL" id="CDHN01000001">
    <property type="protein sequence ID" value="CEJ80646.1"/>
    <property type="molecule type" value="Genomic_DNA"/>
</dbReference>
<dbReference type="GO" id="GO:0005576">
    <property type="term" value="C:extracellular region"/>
    <property type="evidence" value="ECO:0007669"/>
    <property type="project" value="TreeGrafter"/>
</dbReference>
<dbReference type="OrthoDB" id="2099887at2759"/>
<name>A0A0A1SRI5_9HYPO</name>
<accession>A0A0A1SRI5</accession>
<dbReference type="PANTHER" id="PTHR38787">
    <property type="entry name" value="REGULATORY P DOMAIN-CONTAINING PROTEIN"/>
    <property type="match status" value="1"/>
</dbReference>
<protein>
    <recommendedName>
        <fullName evidence="3">Regulatory P domain-containing protein</fullName>
    </recommendedName>
</protein>
<dbReference type="NCBIfam" id="TIGR04312">
    <property type="entry name" value="choice_anch_B"/>
    <property type="match status" value="1"/>
</dbReference>
<dbReference type="STRING" id="1531966.A0A0A1SRI5"/>
<keyword evidence="2" id="KW-1185">Reference proteome</keyword>
<evidence type="ECO:0000313" key="1">
    <source>
        <dbReference type="EMBL" id="CEJ80646.1"/>
    </source>
</evidence>
<reference evidence="1 2" key="1">
    <citation type="journal article" date="2015" name="Genome Announc.">
        <title>Draft Genome Sequence and Gene Annotation of the Entomopathogenic Fungus Verticillium hemipterigenum.</title>
        <authorList>
            <person name="Horn F."/>
            <person name="Habel A."/>
            <person name="Scharf D.H."/>
            <person name="Dworschak J."/>
            <person name="Brakhage A.A."/>
            <person name="Guthke R."/>
            <person name="Hertweck C."/>
            <person name="Linde J."/>
        </authorList>
    </citation>
    <scope>NUCLEOTIDE SEQUENCE [LARGE SCALE GENOMIC DNA]</scope>
</reference>
<dbReference type="PANTHER" id="PTHR38787:SF3">
    <property type="entry name" value="REGULATORY P DOMAIN-CONTAINING PROTEIN"/>
    <property type="match status" value="1"/>
</dbReference>
<dbReference type="Proteomes" id="UP000039046">
    <property type="component" value="Unassembled WGS sequence"/>
</dbReference>
<gene>
    <name evidence="1" type="ORF">VHEMI00817</name>
</gene>
<proteinExistence type="predicted"/>
<organism evidence="1 2">
    <name type="scientific">[Torrubiella] hemipterigena</name>
    <dbReference type="NCBI Taxonomy" id="1531966"/>
    <lineage>
        <taxon>Eukaryota</taxon>
        <taxon>Fungi</taxon>
        <taxon>Dikarya</taxon>
        <taxon>Ascomycota</taxon>
        <taxon>Pezizomycotina</taxon>
        <taxon>Sordariomycetes</taxon>
        <taxon>Hypocreomycetidae</taxon>
        <taxon>Hypocreales</taxon>
        <taxon>Clavicipitaceae</taxon>
        <taxon>Clavicipitaceae incertae sedis</taxon>
        <taxon>'Torrubiella' clade</taxon>
    </lineage>
</organism>
<evidence type="ECO:0000313" key="2">
    <source>
        <dbReference type="Proteomes" id="UP000039046"/>
    </source>
</evidence>